<gene>
    <name evidence="1" type="ORF">A2851_01380</name>
</gene>
<name>A0A1F6CXB3_9BACT</name>
<dbReference type="STRING" id="1798480.A2851_01380"/>
<dbReference type="EMBL" id="MFKT01000008">
    <property type="protein sequence ID" value="OGG53826.1"/>
    <property type="molecule type" value="Genomic_DNA"/>
</dbReference>
<evidence type="ECO:0000313" key="2">
    <source>
        <dbReference type="Proteomes" id="UP000176863"/>
    </source>
</evidence>
<evidence type="ECO:0000313" key="1">
    <source>
        <dbReference type="EMBL" id="OGG53826.1"/>
    </source>
</evidence>
<proteinExistence type="predicted"/>
<comment type="caution">
    <text evidence="1">The sequence shown here is derived from an EMBL/GenBank/DDBJ whole genome shotgun (WGS) entry which is preliminary data.</text>
</comment>
<sequence>MAKYLVWLEDTELQSVEVEAKDSVDARRRTEQMIDDGTLWDGQKFQFTESCFEVRAIEPVH</sequence>
<protein>
    <submittedName>
        <fullName evidence="1">Uncharacterized protein</fullName>
    </submittedName>
</protein>
<dbReference type="AlphaFoldDB" id="A0A1F6CXB3"/>
<organism evidence="1 2">
    <name type="scientific">Candidatus Kaiserbacteria bacterium RIFCSPHIGHO2_01_FULL_53_29</name>
    <dbReference type="NCBI Taxonomy" id="1798480"/>
    <lineage>
        <taxon>Bacteria</taxon>
        <taxon>Candidatus Kaiseribacteriota</taxon>
    </lineage>
</organism>
<dbReference type="Proteomes" id="UP000176863">
    <property type="component" value="Unassembled WGS sequence"/>
</dbReference>
<accession>A0A1F6CXB3</accession>
<reference evidence="1 2" key="1">
    <citation type="journal article" date="2016" name="Nat. Commun.">
        <title>Thousands of microbial genomes shed light on interconnected biogeochemical processes in an aquifer system.</title>
        <authorList>
            <person name="Anantharaman K."/>
            <person name="Brown C.T."/>
            <person name="Hug L.A."/>
            <person name="Sharon I."/>
            <person name="Castelle C.J."/>
            <person name="Probst A.J."/>
            <person name="Thomas B.C."/>
            <person name="Singh A."/>
            <person name="Wilkins M.J."/>
            <person name="Karaoz U."/>
            <person name="Brodie E.L."/>
            <person name="Williams K.H."/>
            <person name="Hubbard S.S."/>
            <person name="Banfield J.F."/>
        </authorList>
    </citation>
    <scope>NUCLEOTIDE SEQUENCE [LARGE SCALE GENOMIC DNA]</scope>
</reference>